<gene>
    <name evidence="3" type="ORF">PCOR1329_LOCUS32928</name>
</gene>
<accession>A0ABN9SVL8</accession>
<name>A0ABN9SVL8_9DINO</name>
<keyword evidence="2" id="KW-0472">Membrane</keyword>
<evidence type="ECO:0000313" key="3">
    <source>
        <dbReference type="EMBL" id="CAK0836454.1"/>
    </source>
</evidence>
<keyword evidence="2" id="KW-1133">Transmembrane helix</keyword>
<evidence type="ECO:0000256" key="1">
    <source>
        <dbReference type="SAM" id="MobiDB-lite"/>
    </source>
</evidence>
<feature type="compositionally biased region" description="Low complexity" evidence="1">
    <location>
        <begin position="606"/>
        <end position="617"/>
    </location>
</feature>
<protein>
    <recommendedName>
        <fullName evidence="5">PDZ domain-containing protein</fullName>
    </recommendedName>
</protein>
<keyword evidence="2" id="KW-0812">Transmembrane</keyword>
<comment type="caution">
    <text evidence="3">The sequence shown here is derived from an EMBL/GenBank/DDBJ whole genome shotgun (WGS) entry which is preliminary data.</text>
</comment>
<evidence type="ECO:0000313" key="4">
    <source>
        <dbReference type="Proteomes" id="UP001189429"/>
    </source>
</evidence>
<organism evidence="3 4">
    <name type="scientific">Prorocentrum cordatum</name>
    <dbReference type="NCBI Taxonomy" id="2364126"/>
    <lineage>
        <taxon>Eukaryota</taxon>
        <taxon>Sar</taxon>
        <taxon>Alveolata</taxon>
        <taxon>Dinophyceae</taxon>
        <taxon>Prorocentrales</taxon>
        <taxon>Prorocentraceae</taxon>
        <taxon>Prorocentrum</taxon>
    </lineage>
</organism>
<feature type="region of interest" description="Disordered" evidence="1">
    <location>
        <begin position="1"/>
        <end position="35"/>
    </location>
</feature>
<feature type="region of interest" description="Disordered" evidence="1">
    <location>
        <begin position="523"/>
        <end position="617"/>
    </location>
</feature>
<proteinExistence type="predicted"/>
<keyword evidence="4" id="KW-1185">Reference proteome</keyword>
<dbReference type="Proteomes" id="UP001189429">
    <property type="component" value="Unassembled WGS sequence"/>
</dbReference>
<reference evidence="3" key="1">
    <citation type="submission" date="2023-10" db="EMBL/GenBank/DDBJ databases">
        <authorList>
            <person name="Chen Y."/>
            <person name="Shah S."/>
            <person name="Dougan E. K."/>
            <person name="Thang M."/>
            <person name="Chan C."/>
        </authorList>
    </citation>
    <scope>NUCLEOTIDE SEQUENCE [LARGE SCALE GENOMIC DNA]</scope>
</reference>
<evidence type="ECO:0008006" key="5">
    <source>
        <dbReference type="Google" id="ProtNLM"/>
    </source>
</evidence>
<feature type="compositionally biased region" description="Basic residues" evidence="1">
    <location>
        <begin position="538"/>
        <end position="553"/>
    </location>
</feature>
<dbReference type="EMBL" id="CAUYUJ010013570">
    <property type="protein sequence ID" value="CAK0836454.1"/>
    <property type="molecule type" value="Genomic_DNA"/>
</dbReference>
<dbReference type="Gene3D" id="2.30.42.10">
    <property type="match status" value="1"/>
</dbReference>
<feature type="compositionally biased region" description="Low complexity" evidence="1">
    <location>
        <begin position="674"/>
        <end position="685"/>
    </location>
</feature>
<feature type="region of interest" description="Disordered" evidence="1">
    <location>
        <begin position="629"/>
        <end position="719"/>
    </location>
</feature>
<feature type="transmembrane region" description="Helical" evidence="2">
    <location>
        <begin position="281"/>
        <end position="301"/>
    </location>
</feature>
<feature type="compositionally biased region" description="Basic residues" evidence="1">
    <location>
        <begin position="593"/>
        <end position="605"/>
    </location>
</feature>
<dbReference type="InterPro" id="IPR036034">
    <property type="entry name" value="PDZ_sf"/>
</dbReference>
<sequence>MARPPGTATDSKAPVEFPKDPVGGQVKPATSVRPPPAWPSRAALRHLAFRRRFVNDLAIGVAVTPDVHKALPALEGQSSFAPAGGAAAPCGGMSCQRFASGRRPAARGLRADAGAAAAPGPVRFAAAAHGRDGRGGAGAPLFLHRTSGPGRGGGSHEPGMRLGPGWRHSQYAVELRRLETSSFIDTCEELNEVPVGLCFTLCTTFLIWAFAVPFFDIVIVGYLKTLRVVPDESQRPQLGTVHELTPRLREPDEGGLGDRLKAGSQDGGGFSAQAVGRSGRAARLALATLLGFVVALVVPVLQRLASAPAFAQQPPVGRRDAALGAPLATAAALGALAGAPRGASAQAKQVINETVQDASAVIESLQNRWEALVAEGETVPAEEVTEDFKPFIETALTVTVPVGKSLDVDVEGLKLSGVRSKSLGWKKGDRIVLVNGQEVFRFDDVRDEIKKAKDANKPVVIKLERRQESPFARIRKALDLVYEQADISLSEPEDVFVKLNQLKNKAGLVLDGIGDNKGLRKKLDEVGKDGSQRTWPPCRRRKRCRRQPRRPARRTPAATSTHCSGRGPCSRLLPPFLGSPSWPSPPPGDRVPRPRARPRVVRSRAPRAAGQAAQPPLVAAAAPAGLGCGSEPRQGRLASGFPSEPCRPPSGFQRPAGGRTATPNFPRPLVGTEPLRLPARLPRAAALRRSRAPRRPTPAARSRAALRQPPPWGPPRRPRGLSAALPRPVEVDPLFFLFLLLLFSPLLPPAMNPSRLFFCRTGSAAPLCDRRGARPICRII</sequence>
<dbReference type="SUPFAM" id="SSF50156">
    <property type="entry name" value="PDZ domain-like"/>
    <property type="match status" value="1"/>
</dbReference>
<feature type="compositionally biased region" description="Low complexity" evidence="1">
    <location>
        <begin position="697"/>
        <end position="707"/>
    </location>
</feature>
<feature type="compositionally biased region" description="Low complexity" evidence="1">
    <location>
        <begin position="572"/>
        <end position="581"/>
    </location>
</feature>
<evidence type="ECO:0000256" key="2">
    <source>
        <dbReference type="SAM" id="Phobius"/>
    </source>
</evidence>